<proteinExistence type="predicted"/>
<evidence type="ECO:0000313" key="1">
    <source>
        <dbReference type="EMBL" id="OJJ12539.1"/>
    </source>
</evidence>
<dbReference type="Proteomes" id="UP000183940">
    <property type="component" value="Unassembled WGS sequence"/>
</dbReference>
<reference evidence="1" key="1">
    <citation type="submission" date="2016-10" db="EMBL/GenBank/DDBJ databases">
        <title>CRISPR-Cas defence system in Roseofilum reptotaenium: evidence of a bacteriophage-cyanobacterium arms race in the coral black band disease.</title>
        <authorList>
            <person name="Buerger P."/>
            <person name="Wood-Charlson E.M."/>
            <person name="Weynberg K.D."/>
            <person name="Willis B."/>
            <person name="Van Oppen M.J."/>
        </authorList>
    </citation>
    <scope>NUCLEOTIDE SEQUENCE [LARGE SCALE GENOMIC DNA]</scope>
    <source>
        <strain evidence="1">AO1-A</strain>
    </source>
</reference>
<evidence type="ECO:0000313" key="2">
    <source>
        <dbReference type="Proteomes" id="UP000183940"/>
    </source>
</evidence>
<accession>A0A1L9QFK4</accession>
<dbReference type="STRING" id="1925591.BI308_25565"/>
<keyword evidence="2" id="KW-1185">Reference proteome</keyword>
<protein>
    <submittedName>
        <fullName evidence="1">Uncharacterized protein</fullName>
    </submittedName>
</protein>
<dbReference type="AlphaFoldDB" id="A0A1L9QFK4"/>
<comment type="caution">
    <text evidence="1">The sequence shown here is derived from an EMBL/GenBank/DDBJ whole genome shotgun (WGS) entry which is preliminary data.</text>
</comment>
<name>A0A1L9QFK4_9CYAN</name>
<dbReference type="EMBL" id="MLAW01000092">
    <property type="protein sequence ID" value="OJJ12539.1"/>
    <property type="molecule type" value="Genomic_DNA"/>
</dbReference>
<organism evidence="1 2">
    <name type="scientific">Roseofilum reptotaenium AO1-A</name>
    <dbReference type="NCBI Taxonomy" id="1925591"/>
    <lineage>
        <taxon>Bacteria</taxon>
        <taxon>Bacillati</taxon>
        <taxon>Cyanobacteriota</taxon>
        <taxon>Cyanophyceae</taxon>
        <taxon>Desertifilales</taxon>
        <taxon>Desertifilaceae</taxon>
        <taxon>Roseofilum</taxon>
    </lineage>
</organism>
<gene>
    <name evidence="1" type="ORF">BI308_25565</name>
</gene>
<sequence>MSLFIAESVEQFDEIVSEAKVVSPANESRLFVEITLAQGAPIWICRSDSVAKGKGILLVGTGSSFRCEDWLGAISATSEGETRITGEIGYG</sequence>